<protein>
    <submittedName>
        <fullName evidence="2">Glycosyl transferase</fullName>
    </submittedName>
</protein>
<reference evidence="2" key="1">
    <citation type="submission" date="2016-11" db="UniProtKB">
        <authorList>
            <consortium name="WormBaseParasite"/>
        </authorList>
    </citation>
    <scope>IDENTIFICATION</scope>
</reference>
<dbReference type="Proteomes" id="UP000095283">
    <property type="component" value="Unplaced"/>
</dbReference>
<keyword evidence="1" id="KW-1185">Reference proteome</keyword>
<organism evidence="1 2">
    <name type="scientific">Heterorhabditis bacteriophora</name>
    <name type="common">Entomopathogenic nematode worm</name>
    <dbReference type="NCBI Taxonomy" id="37862"/>
    <lineage>
        <taxon>Eukaryota</taxon>
        <taxon>Metazoa</taxon>
        <taxon>Ecdysozoa</taxon>
        <taxon>Nematoda</taxon>
        <taxon>Chromadorea</taxon>
        <taxon>Rhabditida</taxon>
        <taxon>Rhabditina</taxon>
        <taxon>Rhabditomorpha</taxon>
        <taxon>Strongyloidea</taxon>
        <taxon>Heterorhabditidae</taxon>
        <taxon>Heterorhabditis</taxon>
    </lineage>
</organism>
<accession>A0A1I7WAN2</accession>
<proteinExistence type="predicted"/>
<name>A0A1I7WAN2_HETBA</name>
<sequence>MSYINIREVSGTIGTSGIEPTFQKFILPKLQATNSGYKVSIGSTCIEANIGCEDFSRSFAHHHFFHMSMSHEGEKLAVVDRLLSATEARHLDIIERRISEHRFDKDFFWMPSVRKVCYCLNLNFFSLEGRNLDGYCDFSDDDLSAVNYSLLYLGRCRPSKYGLKRILQVFLACLMFH</sequence>
<evidence type="ECO:0000313" key="1">
    <source>
        <dbReference type="Proteomes" id="UP000095283"/>
    </source>
</evidence>
<evidence type="ECO:0000313" key="2">
    <source>
        <dbReference type="WBParaSite" id="Hba_01744"/>
    </source>
</evidence>
<dbReference type="AlphaFoldDB" id="A0A1I7WAN2"/>
<dbReference type="WBParaSite" id="Hba_01744">
    <property type="protein sequence ID" value="Hba_01744"/>
    <property type="gene ID" value="Hba_01744"/>
</dbReference>